<dbReference type="RefSeq" id="WP_146887704.1">
    <property type="nucleotide sequence ID" value="NZ_BJXB01000022.1"/>
</dbReference>
<dbReference type="OrthoDB" id="65700at2"/>
<dbReference type="GO" id="GO:0071555">
    <property type="term" value="P:cell wall organization"/>
    <property type="evidence" value="ECO:0007669"/>
    <property type="project" value="InterPro"/>
</dbReference>
<dbReference type="PANTHER" id="PTHR30251">
    <property type="entry name" value="PILUS ASSEMBLY CHAPERONE"/>
    <property type="match status" value="1"/>
</dbReference>
<dbReference type="Pfam" id="PF00345">
    <property type="entry name" value="PapD_N"/>
    <property type="match status" value="1"/>
</dbReference>
<reference evidence="3 4" key="1">
    <citation type="submission" date="2019-07" db="EMBL/GenBank/DDBJ databases">
        <title>Whole genome shotgun sequence of Deinococcus cellulosilyticus NBRC 106333.</title>
        <authorList>
            <person name="Hosoyama A."/>
            <person name="Uohara A."/>
            <person name="Ohji S."/>
            <person name="Ichikawa N."/>
        </authorList>
    </citation>
    <scope>NUCLEOTIDE SEQUENCE [LARGE SCALE GENOMIC DNA]</scope>
    <source>
        <strain evidence="3 4">NBRC 106333</strain>
    </source>
</reference>
<evidence type="ECO:0000313" key="3">
    <source>
        <dbReference type="EMBL" id="GEM48540.1"/>
    </source>
</evidence>
<dbReference type="AlphaFoldDB" id="A0A511N6Q1"/>
<protein>
    <recommendedName>
        <fullName evidence="2">Pili assembly chaperone N-terminal domain-containing protein</fullName>
    </recommendedName>
</protein>
<feature type="chain" id="PRO_5022085648" description="Pili assembly chaperone N-terminal domain-containing protein" evidence="1">
    <location>
        <begin position="26"/>
        <end position="247"/>
    </location>
</feature>
<dbReference type="Gene3D" id="2.60.40.10">
    <property type="entry name" value="Immunoglobulins"/>
    <property type="match status" value="1"/>
</dbReference>
<dbReference type="InterPro" id="IPR008962">
    <property type="entry name" value="PapD-like_sf"/>
</dbReference>
<organism evidence="3 4">
    <name type="scientific">Deinococcus cellulosilyticus (strain DSM 18568 / NBRC 106333 / KACC 11606 / 5516J-15)</name>
    <dbReference type="NCBI Taxonomy" id="1223518"/>
    <lineage>
        <taxon>Bacteria</taxon>
        <taxon>Thermotogati</taxon>
        <taxon>Deinococcota</taxon>
        <taxon>Deinococci</taxon>
        <taxon>Deinococcales</taxon>
        <taxon>Deinococcaceae</taxon>
        <taxon>Deinococcus</taxon>
    </lineage>
</organism>
<dbReference type="Proteomes" id="UP000321306">
    <property type="component" value="Unassembled WGS sequence"/>
</dbReference>
<dbReference type="InterPro" id="IPR016147">
    <property type="entry name" value="Pili_assmbl_chaperone_N"/>
</dbReference>
<accession>A0A511N6Q1</accession>
<dbReference type="EMBL" id="BJXB01000022">
    <property type="protein sequence ID" value="GEM48540.1"/>
    <property type="molecule type" value="Genomic_DNA"/>
</dbReference>
<dbReference type="SUPFAM" id="SSF49354">
    <property type="entry name" value="PapD-like"/>
    <property type="match status" value="1"/>
</dbReference>
<gene>
    <name evidence="3" type="ORF">DC3_41750</name>
</gene>
<evidence type="ECO:0000256" key="1">
    <source>
        <dbReference type="SAM" id="SignalP"/>
    </source>
</evidence>
<evidence type="ECO:0000259" key="2">
    <source>
        <dbReference type="Pfam" id="PF00345"/>
    </source>
</evidence>
<feature type="signal peptide" evidence="1">
    <location>
        <begin position="1"/>
        <end position="25"/>
    </location>
</feature>
<proteinExistence type="predicted"/>
<dbReference type="InterPro" id="IPR013783">
    <property type="entry name" value="Ig-like_fold"/>
</dbReference>
<keyword evidence="4" id="KW-1185">Reference proteome</keyword>
<keyword evidence="1" id="KW-0732">Signal</keyword>
<name>A0A511N6Q1_DEIC1</name>
<dbReference type="InterPro" id="IPR050643">
    <property type="entry name" value="Periplasmic_pilus_chap"/>
</dbReference>
<dbReference type="PANTHER" id="PTHR30251:SF4">
    <property type="entry name" value="SLR1668 PROTEIN"/>
    <property type="match status" value="1"/>
</dbReference>
<comment type="caution">
    <text evidence="3">The sequence shown here is derived from an EMBL/GenBank/DDBJ whole genome shotgun (WGS) entry which is preliminary data.</text>
</comment>
<feature type="domain" description="Pili assembly chaperone N-terminal" evidence="2">
    <location>
        <begin position="39"/>
        <end position="129"/>
    </location>
</feature>
<evidence type="ECO:0000313" key="4">
    <source>
        <dbReference type="Proteomes" id="UP000321306"/>
    </source>
</evidence>
<sequence>MINRKRLLSLGTLSMILFWPSSAWAINFSLNPVVLEINPQKQLNTQTKLVNLEGVPVAFTVEVFKWTQQNGQDVYSPTRDVLVNPVQFTLAPRGSQVIRVGLRKKPDQPELTYRIFIKEVPATLPKASAAAQGAATATSASITTVLNIGVPFYVTDASSRADLKTSALLRDGVVVLQATNQGSRREVMRNPLLQAAGKELRLDSRAVLGQSFITYVLKDLPANTRSVTLTYTDNQGKEHSETLDVQQ</sequence>
<dbReference type="GO" id="GO:0030288">
    <property type="term" value="C:outer membrane-bounded periplasmic space"/>
    <property type="evidence" value="ECO:0007669"/>
    <property type="project" value="InterPro"/>
</dbReference>